<accession>J9HI58</accession>
<dbReference type="AlphaFoldDB" id="J9HI58"/>
<dbReference type="PaxDb" id="7159-AAEL017122-PA"/>
<sequence>MDLKTYVVLLRYRKISVKICFDKTIERRSTFSN</sequence>
<dbReference type="EMBL" id="CH477313">
    <property type="protein sequence ID" value="EJY57549.1"/>
    <property type="molecule type" value="Genomic_DNA"/>
</dbReference>
<dbReference type="Proteomes" id="UP000682892">
    <property type="component" value="Chromosome 2"/>
</dbReference>
<reference evidence="1" key="3">
    <citation type="submission" date="2012-09" db="EMBL/GenBank/DDBJ databases">
        <authorList>
            <consortium name="VectorBase"/>
        </authorList>
    </citation>
    <scope>NUCLEOTIDE SEQUENCE</scope>
    <source>
        <strain evidence="1">Liverpool</strain>
    </source>
</reference>
<reference evidence="1" key="1">
    <citation type="submission" date="2005-10" db="EMBL/GenBank/DDBJ databases">
        <authorList>
            <person name="Loftus B.J."/>
            <person name="Nene V.M."/>
            <person name="Hannick L.I."/>
            <person name="Bidwell S."/>
            <person name="Haas B."/>
            <person name="Amedeo P."/>
            <person name="Orvis J."/>
            <person name="Wortman J.R."/>
            <person name="White O.R."/>
            <person name="Salzberg S."/>
            <person name="Shumway M."/>
            <person name="Koo H."/>
            <person name="Zhao Y."/>
            <person name="Holmes M."/>
            <person name="Miller J."/>
            <person name="Schatz M."/>
            <person name="Pop M."/>
            <person name="Pai G."/>
            <person name="Utterback T."/>
            <person name="Rogers Y.-H."/>
            <person name="Kravitz S."/>
            <person name="Fraser C.M."/>
        </authorList>
    </citation>
    <scope>NUCLEOTIDE SEQUENCE</scope>
    <source>
        <strain evidence="1">Liverpool</strain>
    </source>
</reference>
<organism evidence="1 2">
    <name type="scientific">Aedes aegypti</name>
    <name type="common">Yellowfever mosquito</name>
    <name type="synonym">Culex aegypti</name>
    <dbReference type="NCBI Taxonomy" id="7159"/>
    <lineage>
        <taxon>Eukaryota</taxon>
        <taxon>Metazoa</taxon>
        <taxon>Ecdysozoa</taxon>
        <taxon>Arthropoda</taxon>
        <taxon>Hexapoda</taxon>
        <taxon>Insecta</taxon>
        <taxon>Pterygota</taxon>
        <taxon>Neoptera</taxon>
        <taxon>Endopterygota</taxon>
        <taxon>Diptera</taxon>
        <taxon>Nematocera</taxon>
        <taxon>Culicoidea</taxon>
        <taxon>Culicidae</taxon>
        <taxon>Culicinae</taxon>
        <taxon>Aedini</taxon>
        <taxon>Aedes</taxon>
        <taxon>Stegomyia</taxon>
    </lineage>
</organism>
<dbReference type="HOGENOM" id="CLU_3385090_0_0_1"/>
<evidence type="ECO:0000313" key="2">
    <source>
        <dbReference type="Proteomes" id="UP000682892"/>
    </source>
</evidence>
<protein>
    <submittedName>
        <fullName evidence="1">AAEL017122-PA</fullName>
    </submittedName>
</protein>
<name>J9HI58_AEDAE</name>
<gene>
    <name evidence="1" type="ORF">AaeL_AAEL017122</name>
</gene>
<evidence type="ECO:0000313" key="1">
    <source>
        <dbReference type="EMBL" id="EJY57549.1"/>
    </source>
</evidence>
<reference evidence="1" key="2">
    <citation type="journal article" date="2007" name="Science">
        <title>Genome sequence of Aedes aegypti, a major arbovirus vector.</title>
        <authorList>
            <person name="Nene V."/>
            <person name="Wortman J.R."/>
            <person name="Lawson D."/>
            <person name="Haas B."/>
            <person name="Kodira C."/>
            <person name="Tu Z.J."/>
            <person name="Loftus B."/>
            <person name="Xi Z."/>
            <person name="Megy K."/>
            <person name="Grabherr M."/>
            <person name="Ren Q."/>
            <person name="Zdobnov E.M."/>
            <person name="Lobo N.F."/>
            <person name="Campbell K.S."/>
            <person name="Brown S.E."/>
            <person name="Bonaldo M.F."/>
            <person name="Zhu J."/>
            <person name="Sinkins S.P."/>
            <person name="Hogenkamp D.G."/>
            <person name="Amedeo P."/>
            <person name="Arensburger P."/>
            <person name="Atkinson P.W."/>
            <person name="Bidwell S."/>
            <person name="Biedler J."/>
            <person name="Birney E."/>
            <person name="Bruggner R.V."/>
            <person name="Costas J."/>
            <person name="Coy M.R."/>
            <person name="Crabtree J."/>
            <person name="Crawford M."/>
            <person name="Debruyn B."/>
            <person name="Decaprio D."/>
            <person name="Eiglmeier K."/>
            <person name="Eisenstadt E."/>
            <person name="El-Dorry H."/>
            <person name="Gelbart W.M."/>
            <person name="Gomes S.L."/>
            <person name="Hammond M."/>
            <person name="Hannick L.I."/>
            <person name="Hogan J.R."/>
            <person name="Holmes M.H."/>
            <person name="Jaffe D."/>
            <person name="Johnston J.S."/>
            <person name="Kennedy R.C."/>
            <person name="Koo H."/>
            <person name="Kravitz S."/>
            <person name="Kriventseva E.V."/>
            <person name="Kulp D."/>
            <person name="Labutti K."/>
            <person name="Lee E."/>
            <person name="Li S."/>
            <person name="Lovin D.D."/>
            <person name="Mao C."/>
            <person name="Mauceli E."/>
            <person name="Menck C.F."/>
            <person name="Miller J.R."/>
            <person name="Montgomery P."/>
            <person name="Mori A."/>
            <person name="Nascimento A.L."/>
            <person name="Naveira H.F."/>
            <person name="Nusbaum C."/>
            <person name="O'leary S."/>
            <person name="Orvis J."/>
            <person name="Pertea M."/>
            <person name="Quesneville H."/>
            <person name="Reidenbach K.R."/>
            <person name="Rogers Y.H."/>
            <person name="Roth C.W."/>
            <person name="Schneider J.R."/>
            <person name="Schatz M."/>
            <person name="Shumway M."/>
            <person name="Stanke M."/>
            <person name="Stinson E.O."/>
            <person name="Tubio J.M."/>
            <person name="Vanzee J.P."/>
            <person name="Verjovski-Almeida S."/>
            <person name="Werner D."/>
            <person name="White O."/>
            <person name="Wyder S."/>
            <person name="Zeng Q."/>
            <person name="Zhao Q."/>
            <person name="Zhao Y."/>
            <person name="Hill C.A."/>
            <person name="Raikhel A.S."/>
            <person name="Soares M.B."/>
            <person name="Knudson D.L."/>
            <person name="Lee N.H."/>
            <person name="Galagan J."/>
            <person name="Salzberg S.L."/>
            <person name="Paulsen I.T."/>
            <person name="Dimopoulos G."/>
            <person name="Collins F.H."/>
            <person name="Birren B."/>
            <person name="Fraser-Liggett C.M."/>
            <person name="Severson D.W."/>
        </authorList>
    </citation>
    <scope>NUCLEOTIDE SEQUENCE [LARGE SCALE GENOMIC DNA]</scope>
    <source>
        <strain evidence="1">Liverpool</strain>
    </source>
</reference>
<proteinExistence type="predicted"/>